<keyword evidence="3" id="KW-0813">Transport</keyword>
<dbReference type="InterPro" id="IPR011701">
    <property type="entry name" value="MFS"/>
</dbReference>
<gene>
    <name evidence="10" type="ORF">ETSY2_21855</name>
</gene>
<protein>
    <recommendedName>
        <fullName evidence="9">Major facilitator superfamily (MFS) profile domain-containing protein</fullName>
    </recommendedName>
</protein>
<evidence type="ECO:0000256" key="1">
    <source>
        <dbReference type="ARBA" id="ARBA00004651"/>
    </source>
</evidence>
<feature type="transmembrane region" description="Helical" evidence="8">
    <location>
        <begin position="21"/>
        <end position="41"/>
    </location>
</feature>
<dbReference type="SUPFAM" id="SSF103473">
    <property type="entry name" value="MFS general substrate transporter"/>
    <property type="match status" value="1"/>
</dbReference>
<feature type="transmembrane region" description="Helical" evidence="8">
    <location>
        <begin position="367"/>
        <end position="388"/>
    </location>
</feature>
<evidence type="ECO:0000256" key="2">
    <source>
        <dbReference type="ARBA" id="ARBA00008537"/>
    </source>
</evidence>
<evidence type="ECO:0000256" key="8">
    <source>
        <dbReference type="SAM" id="Phobius"/>
    </source>
</evidence>
<reference evidence="10 11" key="1">
    <citation type="journal article" date="2014" name="Nature">
        <title>An environmental bacterial taxon with a large and distinct metabolic repertoire.</title>
        <authorList>
            <person name="Wilson M.C."/>
            <person name="Mori T."/>
            <person name="Ruckert C."/>
            <person name="Uria A.R."/>
            <person name="Helf M.J."/>
            <person name="Takada K."/>
            <person name="Gernert C."/>
            <person name="Steffens U.A."/>
            <person name="Heycke N."/>
            <person name="Schmitt S."/>
            <person name="Rinke C."/>
            <person name="Helfrich E.J."/>
            <person name="Brachmann A.O."/>
            <person name="Gurgui C."/>
            <person name="Wakimoto T."/>
            <person name="Kracht M."/>
            <person name="Crusemann M."/>
            <person name="Hentschel U."/>
            <person name="Abe I."/>
            <person name="Matsunaga S."/>
            <person name="Kalinowski J."/>
            <person name="Takeyama H."/>
            <person name="Piel J."/>
        </authorList>
    </citation>
    <scope>NUCLEOTIDE SEQUENCE [LARGE SCALE GENOMIC DNA]</scope>
    <source>
        <strain evidence="11">TSY2</strain>
    </source>
</reference>
<feature type="transmembrane region" description="Helical" evidence="8">
    <location>
        <begin position="61"/>
        <end position="81"/>
    </location>
</feature>
<evidence type="ECO:0000313" key="11">
    <source>
        <dbReference type="Proteomes" id="UP000019140"/>
    </source>
</evidence>
<dbReference type="InterPro" id="IPR004638">
    <property type="entry name" value="EmrB-like"/>
</dbReference>
<evidence type="ECO:0000256" key="3">
    <source>
        <dbReference type="ARBA" id="ARBA00022448"/>
    </source>
</evidence>
<dbReference type="PROSITE" id="PS50850">
    <property type="entry name" value="MFS"/>
    <property type="match status" value="1"/>
</dbReference>
<dbReference type="Gene3D" id="1.20.1720.10">
    <property type="entry name" value="Multidrug resistance protein D"/>
    <property type="match status" value="1"/>
</dbReference>
<feature type="transmembrane region" description="Helical" evidence="8">
    <location>
        <begin position="152"/>
        <end position="174"/>
    </location>
</feature>
<dbReference type="PROSITE" id="PS00217">
    <property type="entry name" value="SUGAR_TRANSPORT_2"/>
    <property type="match status" value="1"/>
</dbReference>
<dbReference type="InterPro" id="IPR005829">
    <property type="entry name" value="Sugar_transporter_CS"/>
</dbReference>
<keyword evidence="7 8" id="KW-0472">Membrane</keyword>
<feature type="transmembrane region" description="Helical" evidence="8">
    <location>
        <begin position="240"/>
        <end position="261"/>
    </location>
</feature>
<dbReference type="InterPro" id="IPR020846">
    <property type="entry name" value="MFS_dom"/>
</dbReference>
<feature type="transmembrane region" description="Helical" evidence="8">
    <location>
        <begin position="409"/>
        <end position="430"/>
    </location>
</feature>
<feature type="transmembrane region" description="Helical" evidence="8">
    <location>
        <begin position="214"/>
        <end position="234"/>
    </location>
</feature>
<sequence>MATTTSQEQVTTLLPLDTQAAYYKWLVAGIVLMASGTQTFAGNSITLAIPRLMATFGADLAATQWVMTGFLIARTLVIPLLGWLGGLLGHRTLFVVGMAGFFVCTIGCGLSTSLIMLIAFRLLQGLLLGSLGGLNSVILMQAFPRHQRGLALGLRAIGTSTGQIISFTLGGYLIEHISWRVIFFLGAPAGLLAAILGLMVLPQHREARGIPVDYLGLLALGGFLVPLLLAISFARNNETAVSTLLLLSGAALLSGVLFVVWELRTHFPVVNLRLFRQTVFRCLCGTAFIYNIGLFGAQFMIPIFLQQVMGFSPMQVGLLIAPALVMSGLSGVAIGRLCDFVPLPFIVLSGLSALTLVFYTLSSVTAMTTAGVLLGIIIFYRMCMHAVTTPVTALNAQLLAPEQVRMGQGLLGVVRNIGAGFGVTVASVLFERRRVPQQAQAYNLYNDTSPEHLSVLDEIKRGLYEGGMDATAVDQGALRLIRRQMDVEAIASGFQGSFILACAAFFVASLPMLWILRLRNRG</sequence>
<dbReference type="GO" id="GO:0005886">
    <property type="term" value="C:plasma membrane"/>
    <property type="evidence" value="ECO:0007669"/>
    <property type="project" value="UniProtKB-SubCell"/>
</dbReference>
<name>W4M618_9BACT</name>
<dbReference type="AlphaFoldDB" id="W4M618"/>
<dbReference type="PANTHER" id="PTHR42718:SF9">
    <property type="entry name" value="MAJOR FACILITATOR SUPERFAMILY MULTIDRUG TRANSPORTER MFSC"/>
    <property type="match status" value="1"/>
</dbReference>
<keyword evidence="5 8" id="KW-0812">Transmembrane</keyword>
<organism evidence="10 11">
    <name type="scientific">Candidatus Entotheonella gemina</name>
    <dbReference type="NCBI Taxonomy" id="1429439"/>
    <lineage>
        <taxon>Bacteria</taxon>
        <taxon>Pseudomonadati</taxon>
        <taxon>Nitrospinota/Tectimicrobiota group</taxon>
        <taxon>Candidatus Tectimicrobiota</taxon>
        <taxon>Candidatus Entotheonellia</taxon>
        <taxon>Candidatus Entotheonellales</taxon>
        <taxon>Candidatus Entotheonellaceae</taxon>
        <taxon>Candidatus Entotheonella</taxon>
    </lineage>
</organism>
<dbReference type="Proteomes" id="UP000019140">
    <property type="component" value="Unassembled WGS sequence"/>
</dbReference>
<evidence type="ECO:0000313" key="10">
    <source>
        <dbReference type="EMBL" id="ETX05633.1"/>
    </source>
</evidence>
<comment type="caution">
    <text evidence="10">The sequence shown here is derived from an EMBL/GenBank/DDBJ whole genome shotgun (WGS) entry which is preliminary data.</text>
</comment>
<accession>W4M618</accession>
<feature type="transmembrane region" description="Helical" evidence="8">
    <location>
        <begin position="316"/>
        <end position="334"/>
    </location>
</feature>
<comment type="similarity">
    <text evidence="2">Belongs to the major facilitator superfamily. EmrB family.</text>
</comment>
<keyword evidence="4" id="KW-1003">Cell membrane</keyword>
<feature type="transmembrane region" description="Helical" evidence="8">
    <location>
        <begin position="93"/>
        <end position="116"/>
    </location>
</feature>
<evidence type="ECO:0000256" key="5">
    <source>
        <dbReference type="ARBA" id="ARBA00022692"/>
    </source>
</evidence>
<dbReference type="PANTHER" id="PTHR42718">
    <property type="entry name" value="MAJOR FACILITATOR SUPERFAMILY MULTIDRUG TRANSPORTER MFSC"/>
    <property type="match status" value="1"/>
</dbReference>
<evidence type="ECO:0000256" key="7">
    <source>
        <dbReference type="ARBA" id="ARBA00023136"/>
    </source>
</evidence>
<feature type="transmembrane region" description="Helical" evidence="8">
    <location>
        <begin position="122"/>
        <end position="140"/>
    </location>
</feature>
<dbReference type="Gene3D" id="1.20.1250.20">
    <property type="entry name" value="MFS general substrate transporter like domains"/>
    <property type="match status" value="1"/>
</dbReference>
<feature type="transmembrane region" description="Helical" evidence="8">
    <location>
        <begin position="494"/>
        <end position="516"/>
    </location>
</feature>
<keyword evidence="11" id="KW-1185">Reference proteome</keyword>
<feature type="transmembrane region" description="Helical" evidence="8">
    <location>
        <begin position="341"/>
        <end position="361"/>
    </location>
</feature>
<proteinExistence type="inferred from homology"/>
<dbReference type="NCBIfam" id="TIGR00711">
    <property type="entry name" value="efflux_EmrB"/>
    <property type="match status" value="1"/>
</dbReference>
<dbReference type="InterPro" id="IPR036259">
    <property type="entry name" value="MFS_trans_sf"/>
</dbReference>
<comment type="subcellular location">
    <subcellularLocation>
        <location evidence="1">Cell membrane</location>
        <topology evidence="1">Multi-pass membrane protein</topology>
    </subcellularLocation>
</comment>
<dbReference type="GO" id="GO:0022857">
    <property type="term" value="F:transmembrane transporter activity"/>
    <property type="evidence" value="ECO:0007669"/>
    <property type="project" value="InterPro"/>
</dbReference>
<evidence type="ECO:0000256" key="4">
    <source>
        <dbReference type="ARBA" id="ARBA00022475"/>
    </source>
</evidence>
<dbReference type="EMBL" id="AZHX01000911">
    <property type="protein sequence ID" value="ETX05633.1"/>
    <property type="molecule type" value="Genomic_DNA"/>
</dbReference>
<keyword evidence="6 8" id="KW-1133">Transmembrane helix</keyword>
<feature type="transmembrane region" description="Helical" evidence="8">
    <location>
        <begin position="282"/>
        <end position="304"/>
    </location>
</feature>
<dbReference type="HOGENOM" id="CLU_000960_28_0_7"/>
<feature type="transmembrane region" description="Helical" evidence="8">
    <location>
        <begin position="180"/>
        <end position="202"/>
    </location>
</feature>
<evidence type="ECO:0000256" key="6">
    <source>
        <dbReference type="ARBA" id="ARBA00022989"/>
    </source>
</evidence>
<feature type="domain" description="Major facilitator superfamily (MFS) profile" evidence="9">
    <location>
        <begin position="27"/>
        <end position="521"/>
    </location>
</feature>
<evidence type="ECO:0000259" key="9">
    <source>
        <dbReference type="PROSITE" id="PS50850"/>
    </source>
</evidence>
<dbReference type="Pfam" id="PF07690">
    <property type="entry name" value="MFS_1"/>
    <property type="match status" value="1"/>
</dbReference>